<dbReference type="Proteomes" id="UP000708208">
    <property type="component" value="Unassembled WGS sequence"/>
</dbReference>
<dbReference type="EMBL" id="CAJVCH010570087">
    <property type="protein sequence ID" value="CAG7834019.1"/>
    <property type="molecule type" value="Genomic_DNA"/>
</dbReference>
<dbReference type="PROSITE" id="PS00233">
    <property type="entry name" value="CHIT_BIND_RR_1"/>
    <property type="match status" value="1"/>
</dbReference>
<keyword evidence="1 2" id="KW-0193">Cuticle</keyword>
<accession>A0A8J2LK03</accession>
<feature type="region of interest" description="Disordered" evidence="3">
    <location>
        <begin position="22"/>
        <end position="49"/>
    </location>
</feature>
<feature type="compositionally biased region" description="Low complexity" evidence="3">
    <location>
        <begin position="123"/>
        <end position="203"/>
    </location>
</feature>
<keyword evidence="4" id="KW-0732">Signal</keyword>
<evidence type="ECO:0000256" key="2">
    <source>
        <dbReference type="PROSITE-ProRule" id="PRU00497"/>
    </source>
</evidence>
<feature type="compositionally biased region" description="Low complexity" evidence="3">
    <location>
        <begin position="87"/>
        <end position="106"/>
    </location>
</feature>
<gene>
    <name evidence="5" type="ORF">AFUS01_LOCUS43567</name>
</gene>
<feature type="chain" id="PRO_5035188238" description="Cuticular protein" evidence="4">
    <location>
        <begin position="20"/>
        <end position="225"/>
    </location>
</feature>
<dbReference type="AlphaFoldDB" id="A0A8J2LK03"/>
<evidence type="ECO:0000313" key="6">
    <source>
        <dbReference type="Proteomes" id="UP000708208"/>
    </source>
</evidence>
<dbReference type="GO" id="GO:0042302">
    <property type="term" value="F:structural constituent of cuticle"/>
    <property type="evidence" value="ECO:0007669"/>
    <property type="project" value="UniProtKB-UniRule"/>
</dbReference>
<evidence type="ECO:0008006" key="7">
    <source>
        <dbReference type="Google" id="ProtNLM"/>
    </source>
</evidence>
<evidence type="ECO:0000256" key="1">
    <source>
        <dbReference type="ARBA" id="ARBA00022460"/>
    </source>
</evidence>
<dbReference type="InterPro" id="IPR031311">
    <property type="entry name" value="CHIT_BIND_RR_consensus"/>
</dbReference>
<reference evidence="5" key="1">
    <citation type="submission" date="2021-06" db="EMBL/GenBank/DDBJ databases">
        <authorList>
            <person name="Hodson N. C."/>
            <person name="Mongue J. A."/>
            <person name="Jaron S. K."/>
        </authorList>
    </citation>
    <scope>NUCLEOTIDE SEQUENCE</scope>
</reference>
<protein>
    <recommendedName>
        <fullName evidence="7">Cuticular protein</fullName>
    </recommendedName>
</protein>
<feature type="compositionally biased region" description="Polar residues" evidence="3">
    <location>
        <begin position="22"/>
        <end position="31"/>
    </location>
</feature>
<proteinExistence type="predicted"/>
<keyword evidence="6" id="KW-1185">Reference proteome</keyword>
<dbReference type="PROSITE" id="PS51155">
    <property type="entry name" value="CHIT_BIND_RR_2"/>
    <property type="match status" value="1"/>
</dbReference>
<sequence length="225" mass="25448">MARFLKATVLVLVVAAVSSQDVGTNYNTGDSGRTETVGPDGEVRGQYQYTDPNGKLITVRYSAGKNGFMVEGDHLPQAPQPVPQQPAAPQQYNNNNNNYINNNHNNNNEDDGSYRPGQYDEGQYNPQQHNQGQYNQQPQQYQPQPQQYQPQPQQYQPQPQQFNSQPQQSLLSNFGPQNNNFFQQQQQQPQQQPQFYNQQGQQQSRGAKVSVSQQPGAGFTYTYES</sequence>
<evidence type="ECO:0000313" key="5">
    <source>
        <dbReference type="EMBL" id="CAG7834019.1"/>
    </source>
</evidence>
<organism evidence="5 6">
    <name type="scientific">Allacma fusca</name>
    <dbReference type="NCBI Taxonomy" id="39272"/>
    <lineage>
        <taxon>Eukaryota</taxon>
        <taxon>Metazoa</taxon>
        <taxon>Ecdysozoa</taxon>
        <taxon>Arthropoda</taxon>
        <taxon>Hexapoda</taxon>
        <taxon>Collembola</taxon>
        <taxon>Symphypleona</taxon>
        <taxon>Sminthuridae</taxon>
        <taxon>Allacma</taxon>
    </lineage>
</organism>
<evidence type="ECO:0000256" key="3">
    <source>
        <dbReference type="SAM" id="MobiDB-lite"/>
    </source>
</evidence>
<name>A0A8J2LK03_9HEXA</name>
<feature type="signal peptide" evidence="4">
    <location>
        <begin position="1"/>
        <end position="19"/>
    </location>
</feature>
<dbReference type="OrthoDB" id="6368834at2759"/>
<evidence type="ECO:0000256" key="4">
    <source>
        <dbReference type="SAM" id="SignalP"/>
    </source>
</evidence>
<dbReference type="Pfam" id="PF00379">
    <property type="entry name" value="Chitin_bind_4"/>
    <property type="match status" value="1"/>
</dbReference>
<dbReference type="InterPro" id="IPR000618">
    <property type="entry name" value="Insect_cuticle"/>
</dbReference>
<comment type="caution">
    <text evidence="5">The sequence shown here is derived from an EMBL/GenBank/DDBJ whole genome shotgun (WGS) entry which is preliminary data.</text>
</comment>
<feature type="region of interest" description="Disordered" evidence="3">
    <location>
        <begin position="68"/>
        <end position="225"/>
    </location>
</feature>